<accession>A0A9W7GNY5</accession>
<dbReference type="AlphaFoldDB" id="A0A9W7GNY5"/>
<dbReference type="Proteomes" id="UP001165065">
    <property type="component" value="Unassembled WGS sequence"/>
</dbReference>
<reference evidence="2" key="1">
    <citation type="journal article" date="2023" name="Commun. Biol.">
        <title>Genome analysis of Parmales, the sister group of diatoms, reveals the evolutionary specialization of diatoms from phago-mixotrophs to photoautotrophs.</title>
        <authorList>
            <person name="Ban H."/>
            <person name="Sato S."/>
            <person name="Yoshikawa S."/>
            <person name="Yamada K."/>
            <person name="Nakamura Y."/>
            <person name="Ichinomiya M."/>
            <person name="Sato N."/>
            <person name="Blanc-Mathieu R."/>
            <person name="Endo H."/>
            <person name="Kuwata A."/>
            <person name="Ogata H."/>
        </authorList>
    </citation>
    <scope>NUCLEOTIDE SEQUENCE [LARGE SCALE GENOMIC DNA]</scope>
</reference>
<organism evidence="1 2">
    <name type="scientific">Triparma columacea</name>
    <dbReference type="NCBI Taxonomy" id="722753"/>
    <lineage>
        <taxon>Eukaryota</taxon>
        <taxon>Sar</taxon>
        <taxon>Stramenopiles</taxon>
        <taxon>Ochrophyta</taxon>
        <taxon>Bolidophyceae</taxon>
        <taxon>Parmales</taxon>
        <taxon>Triparmaceae</taxon>
        <taxon>Triparma</taxon>
    </lineage>
</organism>
<evidence type="ECO:0000313" key="2">
    <source>
        <dbReference type="Proteomes" id="UP001165065"/>
    </source>
</evidence>
<proteinExistence type="predicted"/>
<name>A0A9W7GNY5_9STRA</name>
<dbReference type="EMBL" id="BRYA01000344">
    <property type="protein sequence ID" value="GMI47445.1"/>
    <property type="molecule type" value="Genomic_DNA"/>
</dbReference>
<evidence type="ECO:0000313" key="1">
    <source>
        <dbReference type="EMBL" id="GMI47445.1"/>
    </source>
</evidence>
<sequence>MLERVEVDGRARGGRAQADKIRLTPNSRNVDGLMLPLLPSLYVFGFTERVSVRRGCTSSSGSGIYDVDSDDESISALLLDEEERWGFLDRGMVRARGNTGGQGGGGRGIAVTAFEGRNRGEGGYHEEVGFMPRSYVEHLMNERFQEGVVLNVDGGKEGEVMDVEIGKVRVVAPGWLSKGDFGIVEMENEGEGWEVKKVQFHNIFQTPVVRK</sequence>
<comment type="caution">
    <text evidence="1">The sequence shown here is derived from an EMBL/GenBank/DDBJ whole genome shotgun (WGS) entry which is preliminary data.</text>
</comment>
<keyword evidence="2" id="KW-1185">Reference proteome</keyword>
<dbReference type="OrthoDB" id="10397291at2759"/>
<protein>
    <submittedName>
        <fullName evidence="1">Uncharacterized protein</fullName>
    </submittedName>
</protein>
<gene>
    <name evidence="1" type="ORF">TrCOL_g9422</name>
</gene>